<reference evidence="2" key="2">
    <citation type="submission" date="2023-03" db="EMBL/GenBank/DDBJ databases">
        <authorList>
            <person name="Inwood S.N."/>
            <person name="Skelly J.G."/>
            <person name="Guhlin J."/>
            <person name="Harrop T.W.R."/>
            <person name="Goldson S.G."/>
            <person name="Dearden P.K."/>
        </authorList>
    </citation>
    <scope>NUCLEOTIDE SEQUENCE</scope>
    <source>
        <strain evidence="2">Irish</strain>
        <tissue evidence="2">Whole body</tissue>
    </source>
</reference>
<name>A0AA39CAE6_9HYME</name>
<keyword evidence="1" id="KW-0812">Transmembrane</keyword>
<accession>A0AA39CAE6</accession>
<gene>
    <name evidence="2" type="ORF">PV328_007812</name>
</gene>
<proteinExistence type="predicted"/>
<evidence type="ECO:0000313" key="2">
    <source>
        <dbReference type="EMBL" id="KAK0160400.1"/>
    </source>
</evidence>
<keyword evidence="1" id="KW-1133">Transmembrane helix</keyword>
<sequence length="144" mass="16468">MEYAIRPIKNDLDYKSSIPCDLNPLCVVTVIKGMMLDYLNFYILGPLAALIDKIIKLSQWKWLSPNYISIFHVLVVLSRGEYVRLQPHVVSIEDSPTDLLIDSCIIQKKKERQRCISPTVLLISGTLVASSIAWNRYIAQINFE</sequence>
<dbReference type="EMBL" id="JAQQBS010001423">
    <property type="protein sequence ID" value="KAK0160400.1"/>
    <property type="molecule type" value="Genomic_DNA"/>
</dbReference>
<protein>
    <submittedName>
        <fullName evidence="2">Uncharacterized protein</fullName>
    </submittedName>
</protein>
<comment type="caution">
    <text evidence="2">The sequence shown here is derived from an EMBL/GenBank/DDBJ whole genome shotgun (WGS) entry which is preliminary data.</text>
</comment>
<dbReference type="AlphaFoldDB" id="A0AA39CAE6"/>
<evidence type="ECO:0000313" key="3">
    <source>
        <dbReference type="Proteomes" id="UP001168990"/>
    </source>
</evidence>
<keyword evidence="1" id="KW-0472">Membrane</keyword>
<dbReference type="Proteomes" id="UP001168990">
    <property type="component" value="Unassembled WGS sequence"/>
</dbReference>
<keyword evidence="3" id="KW-1185">Reference proteome</keyword>
<organism evidence="2 3">
    <name type="scientific">Microctonus aethiopoides</name>
    <dbReference type="NCBI Taxonomy" id="144406"/>
    <lineage>
        <taxon>Eukaryota</taxon>
        <taxon>Metazoa</taxon>
        <taxon>Ecdysozoa</taxon>
        <taxon>Arthropoda</taxon>
        <taxon>Hexapoda</taxon>
        <taxon>Insecta</taxon>
        <taxon>Pterygota</taxon>
        <taxon>Neoptera</taxon>
        <taxon>Endopterygota</taxon>
        <taxon>Hymenoptera</taxon>
        <taxon>Apocrita</taxon>
        <taxon>Ichneumonoidea</taxon>
        <taxon>Braconidae</taxon>
        <taxon>Euphorinae</taxon>
        <taxon>Microctonus</taxon>
    </lineage>
</organism>
<reference evidence="2" key="1">
    <citation type="journal article" date="2023" name="bioRxiv">
        <title>Scaffold-level genome assemblies of two parasitoid biocontrol wasps reveal the parthenogenesis mechanism and an associated novel virus.</title>
        <authorList>
            <person name="Inwood S."/>
            <person name="Skelly J."/>
            <person name="Guhlin J."/>
            <person name="Harrop T."/>
            <person name="Goldson S."/>
            <person name="Dearden P."/>
        </authorList>
    </citation>
    <scope>NUCLEOTIDE SEQUENCE</scope>
    <source>
        <strain evidence="2">Irish</strain>
        <tissue evidence="2">Whole body</tissue>
    </source>
</reference>
<evidence type="ECO:0000256" key="1">
    <source>
        <dbReference type="SAM" id="Phobius"/>
    </source>
</evidence>
<feature type="transmembrane region" description="Helical" evidence="1">
    <location>
        <begin position="115"/>
        <end position="134"/>
    </location>
</feature>